<evidence type="ECO:0000256" key="1">
    <source>
        <dbReference type="SAM" id="MobiDB-lite"/>
    </source>
</evidence>
<dbReference type="RefSeq" id="WP_216095187.1">
    <property type="nucleotide sequence ID" value="NZ_FNAQ01000005.1"/>
</dbReference>
<dbReference type="SUPFAM" id="SSF51182">
    <property type="entry name" value="RmlC-like cupins"/>
    <property type="match status" value="1"/>
</dbReference>
<dbReference type="Proteomes" id="UP000243205">
    <property type="component" value="Unassembled WGS sequence"/>
</dbReference>
<evidence type="ECO:0000313" key="3">
    <source>
        <dbReference type="Proteomes" id="UP000243205"/>
    </source>
</evidence>
<dbReference type="CDD" id="cd06981">
    <property type="entry name" value="cupin_reut_a1446"/>
    <property type="match status" value="1"/>
</dbReference>
<feature type="compositionally biased region" description="Low complexity" evidence="1">
    <location>
        <begin position="120"/>
        <end position="133"/>
    </location>
</feature>
<dbReference type="EMBL" id="FNAQ01000005">
    <property type="protein sequence ID" value="SDE23172.1"/>
    <property type="molecule type" value="Genomic_DNA"/>
</dbReference>
<keyword evidence="3" id="KW-1185">Reference proteome</keyword>
<dbReference type="Gene3D" id="2.60.120.10">
    <property type="entry name" value="Jelly Rolls"/>
    <property type="match status" value="1"/>
</dbReference>
<evidence type="ECO:0000313" key="2">
    <source>
        <dbReference type="EMBL" id="SDE23172.1"/>
    </source>
</evidence>
<proteinExistence type="predicted"/>
<gene>
    <name evidence="2" type="ORF">SAMN05661003_105107</name>
</gene>
<name>A0A1G7B883_9BACT</name>
<protein>
    <submittedName>
        <fullName evidence="2">Cupin 2 domain-containing protein</fullName>
    </submittedName>
</protein>
<organism evidence="2 3">
    <name type="scientific">Desulfuromonas thiophila</name>
    <dbReference type="NCBI Taxonomy" id="57664"/>
    <lineage>
        <taxon>Bacteria</taxon>
        <taxon>Pseudomonadati</taxon>
        <taxon>Thermodesulfobacteriota</taxon>
        <taxon>Desulfuromonadia</taxon>
        <taxon>Desulfuromonadales</taxon>
        <taxon>Desulfuromonadaceae</taxon>
        <taxon>Desulfuromonas</taxon>
    </lineage>
</organism>
<dbReference type="STRING" id="57664.SAMN05661003_105107"/>
<accession>A0A1G7B883</accession>
<dbReference type="InterPro" id="IPR014710">
    <property type="entry name" value="RmlC-like_jellyroll"/>
</dbReference>
<reference evidence="3" key="1">
    <citation type="submission" date="2016-10" db="EMBL/GenBank/DDBJ databases">
        <authorList>
            <person name="Varghese N."/>
            <person name="Submissions S."/>
        </authorList>
    </citation>
    <scope>NUCLEOTIDE SEQUENCE [LARGE SCALE GENOMIC DNA]</scope>
    <source>
        <strain evidence="3">DSM 8987</strain>
    </source>
</reference>
<dbReference type="AlphaFoldDB" id="A0A1G7B883"/>
<dbReference type="InterPro" id="IPR011051">
    <property type="entry name" value="RmlC_Cupin_sf"/>
</dbReference>
<sequence>MTSANLFDFPSAPLSAEQIDLLLHRDTVRIERILSQGQASPSDFWYDQDEDEFVVLLQGEALLEFCNPDEQLRLRPGDHLTIAAHRRHRVAWTHPHQISLWLAIFVPPISPAKPYPCAEPGSPSSPEQQRSPQDVATRPTR</sequence>
<feature type="region of interest" description="Disordered" evidence="1">
    <location>
        <begin position="114"/>
        <end position="141"/>
    </location>
</feature>